<name>A0A0C2SHC0_AMAMK</name>
<organism evidence="1 2">
    <name type="scientific">Amanita muscaria (strain Koide BX008)</name>
    <dbReference type="NCBI Taxonomy" id="946122"/>
    <lineage>
        <taxon>Eukaryota</taxon>
        <taxon>Fungi</taxon>
        <taxon>Dikarya</taxon>
        <taxon>Basidiomycota</taxon>
        <taxon>Agaricomycotina</taxon>
        <taxon>Agaricomycetes</taxon>
        <taxon>Agaricomycetidae</taxon>
        <taxon>Agaricales</taxon>
        <taxon>Pluteineae</taxon>
        <taxon>Amanitaceae</taxon>
        <taxon>Amanita</taxon>
    </lineage>
</organism>
<protein>
    <submittedName>
        <fullName evidence="1">Uncharacterized protein</fullName>
    </submittedName>
</protein>
<dbReference type="AlphaFoldDB" id="A0A0C2SHC0"/>
<proteinExistence type="predicted"/>
<dbReference type="Proteomes" id="UP000054549">
    <property type="component" value="Unassembled WGS sequence"/>
</dbReference>
<evidence type="ECO:0000313" key="2">
    <source>
        <dbReference type="Proteomes" id="UP000054549"/>
    </source>
</evidence>
<sequence length="72" mass="7954">MIQIKKPWPYAVGGGSMLQSYLCLISLTASGDSHFSLFGLGCFQCRRGIDISDVEVGYDAWVNYRTSSKSLK</sequence>
<dbReference type="HOGENOM" id="CLU_2721708_0_0_1"/>
<gene>
    <name evidence="1" type="ORF">M378DRAFT_761337</name>
</gene>
<accession>A0A0C2SHC0</accession>
<keyword evidence="2" id="KW-1185">Reference proteome</keyword>
<reference evidence="1 2" key="1">
    <citation type="submission" date="2014-04" db="EMBL/GenBank/DDBJ databases">
        <title>Evolutionary Origins and Diversification of the Mycorrhizal Mutualists.</title>
        <authorList>
            <consortium name="DOE Joint Genome Institute"/>
            <consortium name="Mycorrhizal Genomics Consortium"/>
            <person name="Kohler A."/>
            <person name="Kuo A."/>
            <person name="Nagy L.G."/>
            <person name="Floudas D."/>
            <person name="Copeland A."/>
            <person name="Barry K.W."/>
            <person name="Cichocki N."/>
            <person name="Veneault-Fourrey C."/>
            <person name="LaButti K."/>
            <person name="Lindquist E.A."/>
            <person name="Lipzen A."/>
            <person name="Lundell T."/>
            <person name="Morin E."/>
            <person name="Murat C."/>
            <person name="Riley R."/>
            <person name="Ohm R."/>
            <person name="Sun H."/>
            <person name="Tunlid A."/>
            <person name="Henrissat B."/>
            <person name="Grigoriev I.V."/>
            <person name="Hibbett D.S."/>
            <person name="Martin F."/>
        </authorList>
    </citation>
    <scope>NUCLEOTIDE SEQUENCE [LARGE SCALE GENOMIC DNA]</scope>
    <source>
        <strain evidence="1 2">Koide BX008</strain>
    </source>
</reference>
<dbReference type="EMBL" id="KN818270">
    <property type="protein sequence ID" value="KIL62510.1"/>
    <property type="molecule type" value="Genomic_DNA"/>
</dbReference>
<dbReference type="InParanoid" id="A0A0C2SHC0"/>
<evidence type="ECO:0000313" key="1">
    <source>
        <dbReference type="EMBL" id="KIL62510.1"/>
    </source>
</evidence>